<name>A0A1I8B914_MELHA</name>
<keyword evidence="1" id="KW-0472">Membrane</keyword>
<sequence length="114" mass="13207">MKIGLRRYLYMFSIALIANLLCIFNNVFFAMPYSGGGVKIFVEENFDKTLLFFQCKMDEIELSALFLIAFVEIIPYFIIIICAVKMIKYVNLHTGFDANMKMLVKQLTKTLIIL</sequence>
<dbReference type="AlphaFoldDB" id="A0A1I8B914"/>
<feature type="transmembrane region" description="Helical" evidence="1">
    <location>
        <begin position="9"/>
        <end position="31"/>
    </location>
</feature>
<keyword evidence="2" id="KW-1185">Reference proteome</keyword>
<organism evidence="2 3">
    <name type="scientific">Meloidogyne hapla</name>
    <name type="common">Root-knot nematode worm</name>
    <dbReference type="NCBI Taxonomy" id="6305"/>
    <lineage>
        <taxon>Eukaryota</taxon>
        <taxon>Metazoa</taxon>
        <taxon>Ecdysozoa</taxon>
        <taxon>Nematoda</taxon>
        <taxon>Chromadorea</taxon>
        <taxon>Rhabditida</taxon>
        <taxon>Tylenchina</taxon>
        <taxon>Tylenchomorpha</taxon>
        <taxon>Tylenchoidea</taxon>
        <taxon>Meloidogynidae</taxon>
        <taxon>Meloidogyninae</taxon>
        <taxon>Meloidogyne</taxon>
    </lineage>
</organism>
<protein>
    <submittedName>
        <fullName evidence="3">G_PROTEIN_RECEP_F1_2 domain-containing protein</fullName>
    </submittedName>
</protein>
<dbReference type="WBParaSite" id="MhA1_Contig1594.frz3.gene5">
    <property type="protein sequence ID" value="MhA1_Contig1594.frz3.gene5"/>
    <property type="gene ID" value="MhA1_Contig1594.frz3.gene5"/>
</dbReference>
<evidence type="ECO:0000313" key="2">
    <source>
        <dbReference type="Proteomes" id="UP000095281"/>
    </source>
</evidence>
<proteinExistence type="predicted"/>
<evidence type="ECO:0000313" key="3">
    <source>
        <dbReference type="WBParaSite" id="MhA1_Contig1594.frz3.gene5"/>
    </source>
</evidence>
<feature type="transmembrane region" description="Helical" evidence="1">
    <location>
        <begin position="62"/>
        <end position="84"/>
    </location>
</feature>
<dbReference type="Proteomes" id="UP000095281">
    <property type="component" value="Unplaced"/>
</dbReference>
<reference evidence="3" key="1">
    <citation type="submission" date="2016-11" db="UniProtKB">
        <authorList>
            <consortium name="WormBaseParasite"/>
        </authorList>
    </citation>
    <scope>IDENTIFICATION</scope>
</reference>
<evidence type="ECO:0000256" key="1">
    <source>
        <dbReference type="SAM" id="Phobius"/>
    </source>
</evidence>
<keyword evidence="1" id="KW-0812">Transmembrane</keyword>
<keyword evidence="1" id="KW-1133">Transmembrane helix</keyword>
<accession>A0A1I8B914</accession>